<dbReference type="InterPro" id="IPR037444">
    <property type="entry name" value="GK5"/>
</dbReference>
<comment type="subcellular location">
    <subcellularLocation>
        <location evidence="1">Cytoplasm</location>
    </subcellularLocation>
</comment>
<feature type="non-terminal residue" evidence="16">
    <location>
        <position position="459"/>
    </location>
</feature>
<comment type="pathway">
    <text evidence="2">Polyol metabolism; glycerol degradation via glycerol kinase pathway; sn-glycerol 3-phosphate from glycerol: step 1/1.</text>
</comment>
<dbReference type="UniPathway" id="UPA00618">
    <property type="reaction ID" value="UER00672"/>
</dbReference>
<comment type="function">
    <text evidence="11">Skin-specific kinase that plays a key role in glycerol metabolism, catalyzing its phosphorylation to produce sn-glycerol 3-phosphate. Involved in skin-specific regulation of sterol regulatory element-binding protein (SREBP) processing and lipid biosynthesis.</text>
</comment>
<feature type="domain" description="Carbohydrate kinase FGGY C-terminal" evidence="15">
    <location>
        <begin position="337"/>
        <end position="453"/>
    </location>
</feature>
<keyword evidence="5" id="KW-0963">Cytoplasm</keyword>
<dbReference type="PIRSF" id="PIRSF000538">
    <property type="entry name" value="GlpK"/>
    <property type="match status" value="1"/>
</dbReference>
<dbReference type="PANTHER" id="PTHR10196">
    <property type="entry name" value="SUGAR KINASE"/>
    <property type="match status" value="1"/>
</dbReference>
<dbReference type="InterPro" id="IPR043129">
    <property type="entry name" value="ATPase_NBD"/>
</dbReference>
<evidence type="ECO:0000256" key="12">
    <source>
        <dbReference type="ARBA" id="ARBA00047192"/>
    </source>
</evidence>
<feature type="domain" description="Carbohydrate kinase FGGY N-terminal" evidence="14">
    <location>
        <begin position="7"/>
        <end position="277"/>
    </location>
</feature>
<keyword evidence="6 13" id="KW-0808">Transferase</keyword>
<evidence type="ECO:0000313" key="17">
    <source>
        <dbReference type="Proteomes" id="UP000292052"/>
    </source>
</evidence>
<evidence type="ECO:0000256" key="3">
    <source>
        <dbReference type="ARBA" id="ARBA00009156"/>
    </source>
</evidence>
<dbReference type="GO" id="GO:0005524">
    <property type="term" value="F:ATP binding"/>
    <property type="evidence" value="ECO:0007669"/>
    <property type="project" value="UniProtKB-KW"/>
</dbReference>
<evidence type="ECO:0000256" key="10">
    <source>
        <dbReference type="ARBA" id="ARBA00033026"/>
    </source>
</evidence>
<dbReference type="GO" id="GO:0006641">
    <property type="term" value="P:triglyceride metabolic process"/>
    <property type="evidence" value="ECO:0007669"/>
    <property type="project" value="TreeGrafter"/>
</dbReference>
<organism evidence="16 17">
    <name type="scientific">Asbolus verrucosus</name>
    <name type="common">Desert ironclad beetle</name>
    <dbReference type="NCBI Taxonomy" id="1661398"/>
    <lineage>
        <taxon>Eukaryota</taxon>
        <taxon>Metazoa</taxon>
        <taxon>Ecdysozoa</taxon>
        <taxon>Arthropoda</taxon>
        <taxon>Hexapoda</taxon>
        <taxon>Insecta</taxon>
        <taxon>Pterygota</taxon>
        <taxon>Neoptera</taxon>
        <taxon>Endopterygota</taxon>
        <taxon>Coleoptera</taxon>
        <taxon>Polyphaga</taxon>
        <taxon>Cucujiformia</taxon>
        <taxon>Tenebrionidae</taxon>
        <taxon>Pimeliinae</taxon>
        <taxon>Asbolus</taxon>
    </lineage>
</organism>
<dbReference type="Proteomes" id="UP000292052">
    <property type="component" value="Unassembled WGS sequence"/>
</dbReference>
<dbReference type="GO" id="GO:0019563">
    <property type="term" value="P:glycerol catabolic process"/>
    <property type="evidence" value="ECO:0007669"/>
    <property type="project" value="UniProtKB-UniPathway"/>
</dbReference>
<accession>A0A482VY78</accession>
<dbReference type="GO" id="GO:0004370">
    <property type="term" value="F:glycerol kinase activity"/>
    <property type="evidence" value="ECO:0007669"/>
    <property type="project" value="UniProtKB-EC"/>
</dbReference>
<evidence type="ECO:0000256" key="7">
    <source>
        <dbReference type="ARBA" id="ARBA00022741"/>
    </source>
</evidence>
<keyword evidence="9" id="KW-0067">ATP-binding</keyword>
<dbReference type="Pfam" id="PF02782">
    <property type="entry name" value="FGGY_C"/>
    <property type="match status" value="1"/>
</dbReference>
<dbReference type="Pfam" id="PF00370">
    <property type="entry name" value="FGGY_N"/>
    <property type="match status" value="1"/>
</dbReference>
<evidence type="ECO:0000259" key="15">
    <source>
        <dbReference type="Pfam" id="PF02782"/>
    </source>
</evidence>
<evidence type="ECO:0000256" key="6">
    <source>
        <dbReference type="ARBA" id="ARBA00022679"/>
    </source>
</evidence>
<dbReference type="GO" id="GO:0005739">
    <property type="term" value="C:mitochondrion"/>
    <property type="evidence" value="ECO:0007669"/>
    <property type="project" value="TreeGrafter"/>
</dbReference>
<evidence type="ECO:0000259" key="14">
    <source>
        <dbReference type="Pfam" id="PF00370"/>
    </source>
</evidence>
<dbReference type="GO" id="GO:0046167">
    <property type="term" value="P:glycerol-3-phosphate biosynthetic process"/>
    <property type="evidence" value="ECO:0007669"/>
    <property type="project" value="TreeGrafter"/>
</dbReference>
<evidence type="ECO:0000256" key="2">
    <source>
        <dbReference type="ARBA" id="ARBA00005190"/>
    </source>
</evidence>
<dbReference type="EMBL" id="QDEB01049563">
    <property type="protein sequence ID" value="RZC37760.1"/>
    <property type="molecule type" value="Genomic_DNA"/>
</dbReference>
<keyword evidence="8 13" id="KW-0418">Kinase</keyword>
<protein>
    <recommendedName>
        <fullName evidence="12">Glycerol kinase 5</fullName>
        <ecNumber evidence="4">2.7.1.30</ecNumber>
    </recommendedName>
    <alternativeName>
        <fullName evidence="10">ATP:glycerol 3-phosphotransferase 5</fullName>
    </alternativeName>
</protein>
<dbReference type="AlphaFoldDB" id="A0A482VY78"/>
<name>A0A482VY78_ASBVE</name>
<comment type="caution">
    <text evidence="16">The sequence shown here is derived from an EMBL/GenBank/DDBJ whole genome shotgun (WGS) entry which is preliminary data.</text>
</comment>
<evidence type="ECO:0000256" key="11">
    <source>
        <dbReference type="ARBA" id="ARBA00045165"/>
    </source>
</evidence>
<evidence type="ECO:0000256" key="5">
    <source>
        <dbReference type="ARBA" id="ARBA00022490"/>
    </source>
</evidence>
<proteinExistence type="inferred from homology"/>
<dbReference type="OrthoDB" id="6278781at2759"/>
<reference evidence="16 17" key="1">
    <citation type="submission" date="2017-03" db="EMBL/GenBank/DDBJ databases">
        <title>Genome of the blue death feigning beetle - Asbolus verrucosus.</title>
        <authorList>
            <person name="Rider S.D."/>
        </authorList>
    </citation>
    <scope>NUCLEOTIDE SEQUENCE [LARGE SCALE GENOMIC DNA]</scope>
    <source>
        <strain evidence="16">Butters</strain>
        <tissue evidence="16">Head and leg muscle</tissue>
    </source>
</reference>
<keyword evidence="17" id="KW-1185">Reference proteome</keyword>
<sequence>MLQSESYIASLDVGTTTIRCQIINSLTQIIGSSQTTVSNKILKLQVQLLYPKPGFVEINNEQLWEQILRVIKDAISDAQLTAKDIKCFGISTQRATFTTWRRDTGVPFHNFITWKDIRAKELCKELNSSLLMKIFRSTAYSLYLITRKDRFLTGSRMKIASNHVSGRLLWVIHNIPEIKEALDEDNVMFGTLETWLLYKFTNGRLHVSDISNASATGFFDPFVAEWSSWSKHFLGVPHEILPQVVANDFNFGSTAENIFGVSIPIRCVMADQSSSMIASSCFACDDIKVTLGTGAFLDVNTADKIHTSVTGIYPVIGETDSFQGFITEPSETSRIASSIEDSDGVYFIPAFSGLGPPINDILAGSGFMGIKPTTTKNHLVRSVLEGIIFRITLAYQTLKKERKRDYMKIIVDGGVSKNDFLCQMLADLIGICVERLASSEMSVLGVGFLAGISMGRYNR</sequence>
<evidence type="ECO:0000256" key="4">
    <source>
        <dbReference type="ARBA" id="ARBA00012099"/>
    </source>
</evidence>
<evidence type="ECO:0000256" key="1">
    <source>
        <dbReference type="ARBA" id="ARBA00004496"/>
    </source>
</evidence>
<dbReference type="InterPro" id="IPR018484">
    <property type="entry name" value="FGGY_N"/>
</dbReference>
<dbReference type="InterPro" id="IPR018485">
    <property type="entry name" value="FGGY_C"/>
</dbReference>
<dbReference type="STRING" id="1661398.A0A482VY78"/>
<dbReference type="InterPro" id="IPR018483">
    <property type="entry name" value="Carb_kinase_FGGY_CS"/>
</dbReference>
<dbReference type="EC" id="2.7.1.30" evidence="4"/>
<evidence type="ECO:0000256" key="13">
    <source>
        <dbReference type="RuleBase" id="RU003733"/>
    </source>
</evidence>
<gene>
    <name evidence="16" type="ORF">BDFB_001019</name>
</gene>
<evidence type="ECO:0000256" key="9">
    <source>
        <dbReference type="ARBA" id="ARBA00022840"/>
    </source>
</evidence>
<evidence type="ECO:0000313" key="16">
    <source>
        <dbReference type="EMBL" id="RZC37760.1"/>
    </source>
</evidence>
<dbReference type="FunFam" id="3.30.420.40:FF:000102">
    <property type="entry name" value="Putative glycerol kinase 5"/>
    <property type="match status" value="1"/>
</dbReference>
<dbReference type="PROSITE" id="PS00445">
    <property type="entry name" value="FGGY_KINASES_2"/>
    <property type="match status" value="1"/>
</dbReference>
<comment type="similarity">
    <text evidence="3 13">Belongs to the FGGY kinase family.</text>
</comment>
<evidence type="ECO:0000256" key="8">
    <source>
        <dbReference type="ARBA" id="ARBA00022777"/>
    </source>
</evidence>
<dbReference type="SUPFAM" id="SSF53067">
    <property type="entry name" value="Actin-like ATPase domain"/>
    <property type="match status" value="2"/>
</dbReference>
<dbReference type="InterPro" id="IPR000577">
    <property type="entry name" value="Carb_kinase_FGGY"/>
</dbReference>
<dbReference type="Gene3D" id="3.30.420.40">
    <property type="match status" value="2"/>
</dbReference>
<dbReference type="CDD" id="cd07793">
    <property type="entry name" value="ASKHA_NBD_FGGY_GK5-like"/>
    <property type="match status" value="1"/>
</dbReference>
<keyword evidence="7" id="KW-0547">Nucleotide-binding</keyword>
<dbReference type="PANTHER" id="PTHR10196:SF68">
    <property type="entry name" value="GLYCEROL KINASE 5-RELATED"/>
    <property type="match status" value="1"/>
</dbReference>